<feature type="DNA-binding region" description="HMG box" evidence="1">
    <location>
        <begin position="91"/>
        <end position="159"/>
    </location>
</feature>
<dbReference type="AlphaFoldDB" id="A0AAV9GCP3"/>
<dbReference type="InterPro" id="IPR036910">
    <property type="entry name" value="HMG_box_dom_sf"/>
</dbReference>
<evidence type="ECO:0000256" key="2">
    <source>
        <dbReference type="SAM" id="MobiDB-lite"/>
    </source>
</evidence>
<evidence type="ECO:0000313" key="4">
    <source>
        <dbReference type="EMBL" id="KAK4445839.1"/>
    </source>
</evidence>
<keyword evidence="5" id="KW-1185">Reference proteome</keyword>
<accession>A0AAV9GCP3</accession>
<protein>
    <recommendedName>
        <fullName evidence="3">HMG box domain-containing protein</fullName>
    </recommendedName>
</protein>
<dbReference type="Gene3D" id="1.10.30.10">
    <property type="entry name" value="High mobility group box domain"/>
    <property type="match status" value="1"/>
</dbReference>
<feature type="region of interest" description="Disordered" evidence="2">
    <location>
        <begin position="143"/>
        <end position="169"/>
    </location>
</feature>
<evidence type="ECO:0000259" key="3">
    <source>
        <dbReference type="PROSITE" id="PS50118"/>
    </source>
</evidence>
<dbReference type="PROSITE" id="PS50118">
    <property type="entry name" value="HMG_BOX_2"/>
    <property type="match status" value="1"/>
</dbReference>
<dbReference type="Proteomes" id="UP001321760">
    <property type="component" value="Unassembled WGS sequence"/>
</dbReference>
<evidence type="ECO:0000313" key="5">
    <source>
        <dbReference type="Proteomes" id="UP001321760"/>
    </source>
</evidence>
<dbReference type="SMART" id="SM00398">
    <property type="entry name" value="HMG"/>
    <property type="match status" value="1"/>
</dbReference>
<dbReference type="SUPFAM" id="SSF47095">
    <property type="entry name" value="HMG-box"/>
    <property type="match status" value="1"/>
</dbReference>
<dbReference type="EMBL" id="MU865961">
    <property type="protein sequence ID" value="KAK4445839.1"/>
    <property type="molecule type" value="Genomic_DNA"/>
</dbReference>
<reference evidence="4" key="2">
    <citation type="submission" date="2023-05" db="EMBL/GenBank/DDBJ databases">
        <authorList>
            <consortium name="Lawrence Berkeley National Laboratory"/>
            <person name="Steindorff A."/>
            <person name="Hensen N."/>
            <person name="Bonometti L."/>
            <person name="Westerberg I."/>
            <person name="Brannstrom I.O."/>
            <person name="Guillou S."/>
            <person name="Cros-Aarteil S."/>
            <person name="Calhoun S."/>
            <person name="Haridas S."/>
            <person name="Kuo A."/>
            <person name="Mondo S."/>
            <person name="Pangilinan J."/>
            <person name="Riley R."/>
            <person name="Labutti K."/>
            <person name="Andreopoulos B."/>
            <person name="Lipzen A."/>
            <person name="Chen C."/>
            <person name="Yanf M."/>
            <person name="Daum C."/>
            <person name="Ng V."/>
            <person name="Clum A."/>
            <person name="Ohm R."/>
            <person name="Martin F."/>
            <person name="Silar P."/>
            <person name="Natvig D."/>
            <person name="Lalanne C."/>
            <person name="Gautier V."/>
            <person name="Ament-Velasquez S.L."/>
            <person name="Kruys A."/>
            <person name="Hutchinson M.I."/>
            <person name="Powell A.J."/>
            <person name="Barry K."/>
            <person name="Miller A.N."/>
            <person name="Grigoriev I.V."/>
            <person name="Debuchy R."/>
            <person name="Gladieux P."/>
            <person name="Thoren M.H."/>
            <person name="Johannesson H."/>
        </authorList>
    </citation>
    <scope>NUCLEOTIDE SEQUENCE</scope>
    <source>
        <strain evidence="4">PSN243</strain>
    </source>
</reference>
<dbReference type="CDD" id="cd01389">
    <property type="entry name" value="HMG-box_ROX1-like"/>
    <property type="match status" value="1"/>
</dbReference>
<dbReference type="InterPro" id="IPR009071">
    <property type="entry name" value="HMG_box_dom"/>
</dbReference>
<dbReference type="Pfam" id="PF00505">
    <property type="entry name" value="HMG_box"/>
    <property type="match status" value="1"/>
</dbReference>
<gene>
    <name evidence="4" type="ORF">QBC34DRAFT_428605</name>
</gene>
<keyword evidence="1" id="KW-0238">DNA-binding</keyword>
<evidence type="ECO:0000256" key="1">
    <source>
        <dbReference type="PROSITE-ProRule" id="PRU00267"/>
    </source>
</evidence>
<dbReference type="GO" id="GO:0003677">
    <property type="term" value="F:DNA binding"/>
    <property type="evidence" value="ECO:0007669"/>
    <property type="project" value="UniProtKB-UniRule"/>
</dbReference>
<dbReference type="GO" id="GO:0005634">
    <property type="term" value="C:nucleus"/>
    <property type="evidence" value="ECO:0007669"/>
    <property type="project" value="UniProtKB-UniRule"/>
</dbReference>
<comment type="caution">
    <text evidence="4">The sequence shown here is derived from an EMBL/GenBank/DDBJ whole genome shotgun (WGS) entry which is preliminary data.</text>
</comment>
<name>A0AAV9GCP3_9PEZI</name>
<keyword evidence="1" id="KW-0539">Nucleus</keyword>
<sequence>MLGDQVILHLRAGGPKATVAEMRRWASIFTRFCAVNKQPAAIVQSALDPLNYYILHTGVAKGLDRNFFSLRFQHSTSGPVPVDARQLDTRIPRPRSSFMLYRTWMAGKIAAENPGLTGGCIPQIVSNLWRSESRSTRAHFKALADEEQQRHGNRRQPRLPRQSAAAPIP</sequence>
<reference evidence="4" key="1">
    <citation type="journal article" date="2023" name="Mol. Phylogenet. Evol.">
        <title>Genome-scale phylogeny and comparative genomics of the fungal order Sordariales.</title>
        <authorList>
            <person name="Hensen N."/>
            <person name="Bonometti L."/>
            <person name="Westerberg I."/>
            <person name="Brannstrom I.O."/>
            <person name="Guillou S."/>
            <person name="Cros-Aarteil S."/>
            <person name="Calhoun S."/>
            <person name="Haridas S."/>
            <person name="Kuo A."/>
            <person name="Mondo S."/>
            <person name="Pangilinan J."/>
            <person name="Riley R."/>
            <person name="LaButti K."/>
            <person name="Andreopoulos B."/>
            <person name="Lipzen A."/>
            <person name="Chen C."/>
            <person name="Yan M."/>
            <person name="Daum C."/>
            <person name="Ng V."/>
            <person name="Clum A."/>
            <person name="Steindorff A."/>
            <person name="Ohm R.A."/>
            <person name="Martin F."/>
            <person name="Silar P."/>
            <person name="Natvig D.O."/>
            <person name="Lalanne C."/>
            <person name="Gautier V."/>
            <person name="Ament-Velasquez S.L."/>
            <person name="Kruys A."/>
            <person name="Hutchinson M.I."/>
            <person name="Powell A.J."/>
            <person name="Barry K."/>
            <person name="Miller A.N."/>
            <person name="Grigoriev I.V."/>
            <person name="Debuchy R."/>
            <person name="Gladieux P."/>
            <person name="Hiltunen Thoren M."/>
            <person name="Johannesson H."/>
        </authorList>
    </citation>
    <scope>NUCLEOTIDE SEQUENCE</scope>
    <source>
        <strain evidence="4">PSN243</strain>
    </source>
</reference>
<proteinExistence type="predicted"/>
<organism evidence="4 5">
    <name type="scientific">Podospora aff. communis PSN243</name>
    <dbReference type="NCBI Taxonomy" id="3040156"/>
    <lineage>
        <taxon>Eukaryota</taxon>
        <taxon>Fungi</taxon>
        <taxon>Dikarya</taxon>
        <taxon>Ascomycota</taxon>
        <taxon>Pezizomycotina</taxon>
        <taxon>Sordariomycetes</taxon>
        <taxon>Sordariomycetidae</taxon>
        <taxon>Sordariales</taxon>
        <taxon>Podosporaceae</taxon>
        <taxon>Podospora</taxon>
    </lineage>
</organism>
<feature type="domain" description="HMG box" evidence="3">
    <location>
        <begin position="91"/>
        <end position="159"/>
    </location>
</feature>